<dbReference type="PANTHER" id="PTHR47381:SF3">
    <property type="entry name" value="ALPHA_BETA-HYDROLASES SUPERFAMILY PROTEIN"/>
    <property type="match status" value="1"/>
</dbReference>
<keyword evidence="1" id="KW-0378">Hydrolase</keyword>
<dbReference type="InterPro" id="IPR025890">
    <property type="entry name" value="Abhydrolase_bac"/>
</dbReference>
<dbReference type="RefSeq" id="WP_317491020.1">
    <property type="nucleotide sequence ID" value="NZ_CP136051.1"/>
</dbReference>
<name>A0ABZ0IVH6_9BACT</name>
<dbReference type="Pfam" id="PF12715">
    <property type="entry name" value="Abhydrolase_7"/>
    <property type="match status" value="1"/>
</dbReference>
<dbReference type="PANTHER" id="PTHR47381">
    <property type="entry name" value="ALPHA/BETA-HYDROLASES SUPERFAMILY PROTEIN"/>
    <property type="match status" value="1"/>
</dbReference>
<dbReference type="Proteomes" id="UP001302349">
    <property type="component" value="Chromosome"/>
</dbReference>
<dbReference type="Gene3D" id="3.40.50.1820">
    <property type="entry name" value="alpha/beta hydrolase"/>
    <property type="match status" value="1"/>
</dbReference>
<dbReference type="GO" id="GO:0016787">
    <property type="term" value="F:hydrolase activity"/>
    <property type="evidence" value="ECO:0007669"/>
    <property type="project" value="UniProtKB-KW"/>
</dbReference>
<sequence length="316" mass="35946">MPLQDSIYTSHQASQRKKLLGLLGDLPTQYIPKPPQLVKKEKRNGYTLEHLEFDFNGLEKVHGILLVPDNLKGKAPCMLYCHAHFGTYEIGKEELLNGRTVMPAYAEVYAKKGIMTLAIDSWCFGERNRLKNGAFGEADTFKEMLWKGQTLFGMMLWDEMKALDYLLARPEADTSRVGVFGLSMGATKAWWLAALDTRITTCLDLCCLTDFDELMKIGNLSGHGIYYYVPSLLRHFSTSTINELIVPRPHLSLNGQQDLLTPPAGVEKVRDYLLPLYKQHGREEDCLIELFDCPHEELPEMRKLVVGWLDKYLVKG</sequence>
<accession>A0ABZ0IVH6</accession>
<evidence type="ECO:0000313" key="2">
    <source>
        <dbReference type="Proteomes" id="UP001302349"/>
    </source>
</evidence>
<proteinExistence type="predicted"/>
<protein>
    <submittedName>
        <fullName evidence="1">Alpha/beta hydrolase family protein</fullName>
    </submittedName>
</protein>
<dbReference type="InterPro" id="IPR029058">
    <property type="entry name" value="AB_hydrolase_fold"/>
</dbReference>
<reference evidence="1 2" key="1">
    <citation type="journal article" date="2023" name="Microbiol. Resour. Announc.">
        <title>Complete Genome Sequence of Imperialibacter roseus strain P4T.</title>
        <authorList>
            <person name="Tizabi D.R."/>
            <person name="Bachvaroff T."/>
            <person name="Hill R.T."/>
        </authorList>
    </citation>
    <scope>NUCLEOTIDE SEQUENCE [LARGE SCALE GENOMIC DNA]</scope>
    <source>
        <strain evidence="1 2">P4T</strain>
    </source>
</reference>
<dbReference type="SUPFAM" id="SSF53474">
    <property type="entry name" value="alpha/beta-Hydrolases"/>
    <property type="match status" value="1"/>
</dbReference>
<dbReference type="EMBL" id="CP136051">
    <property type="protein sequence ID" value="WOK08379.1"/>
    <property type="molecule type" value="Genomic_DNA"/>
</dbReference>
<evidence type="ECO:0000313" key="1">
    <source>
        <dbReference type="EMBL" id="WOK08379.1"/>
    </source>
</evidence>
<keyword evidence="2" id="KW-1185">Reference proteome</keyword>
<gene>
    <name evidence="1" type="ORF">RT717_06970</name>
</gene>
<organism evidence="1 2">
    <name type="scientific">Imperialibacter roseus</name>
    <dbReference type="NCBI Taxonomy" id="1324217"/>
    <lineage>
        <taxon>Bacteria</taxon>
        <taxon>Pseudomonadati</taxon>
        <taxon>Bacteroidota</taxon>
        <taxon>Cytophagia</taxon>
        <taxon>Cytophagales</taxon>
        <taxon>Flammeovirgaceae</taxon>
        <taxon>Imperialibacter</taxon>
    </lineage>
</organism>